<gene>
    <name evidence="1" type="ORF">AVEN_267706_1</name>
</gene>
<dbReference type="AlphaFoldDB" id="A0A4Y2CVB5"/>
<dbReference type="EMBL" id="BGPR01000257">
    <property type="protein sequence ID" value="GBM08432.1"/>
    <property type="molecule type" value="Genomic_DNA"/>
</dbReference>
<keyword evidence="2" id="KW-1185">Reference proteome</keyword>
<proteinExistence type="predicted"/>
<sequence>MGFLKPPAQKPRLTTIRRKQLVNKTCRIMTTVTRAWLLLGTFSPDCHKYVPALVAFSNRLSLRRDTSFGVIRLNKKECAALSSDAHVFCAAVLKGLKTPLSFLVMLMEINKKSDTKPLVRNFAA</sequence>
<protein>
    <submittedName>
        <fullName evidence="1">Uncharacterized protein</fullName>
    </submittedName>
</protein>
<reference evidence="1 2" key="1">
    <citation type="journal article" date="2019" name="Sci. Rep.">
        <title>Orb-weaving spider Araneus ventricosus genome elucidates the spidroin gene catalogue.</title>
        <authorList>
            <person name="Kono N."/>
            <person name="Nakamura H."/>
            <person name="Ohtoshi R."/>
            <person name="Moran D.A.P."/>
            <person name="Shinohara A."/>
            <person name="Yoshida Y."/>
            <person name="Fujiwara M."/>
            <person name="Mori M."/>
            <person name="Tomita M."/>
            <person name="Arakawa K."/>
        </authorList>
    </citation>
    <scope>NUCLEOTIDE SEQUENCE [LARGE SCALE GENOMIC DNA]</scope>
</reference>
<evidence type="ECO:0000313" key="2">
    <source>
        <dbReference type="Proteomes" id="UP000499080"/>
    </source>
</evidence>
<name>A0A4Y2CVB5_ARAVE</name>
<evidence type="ECO:0000313" key="1">
    <source>
        <dbReference type="EMBL" id="GBM08432.1"/>
    </source>
</evidence>
<comment type="caution">
    <text evidence="1">The sequence shown here is derived from an EMBL/GenBank/DDBJ whole genome shotgun (WGS) entry which is preliminary data.</text>
</comment>
<accession>A0A4Y2CVB5</accession>
<dbReference type="Proteomes" id="UP000499080">
    <property type="component" value="Unassembled WGS sequence"/>
</dbReference>
<organism evidence="1 2">
    <name type="scientific">Araneus ventricosus</name>
    <name type="common">Orbweaver spider</name>
    <name type="synonym">Epeira ventricosa</name>
    <dbReference type="NCBI Taxonomy" id="182803"/>
    <lineage>
        <taxon>Eukaryota</taxon>
        <taxon>Metazoa</taxon>
        <taxon>Ecdysozoa</taxon>
        <taxon>Arthropoda</taxon>
        <taxon>Chelicerata</taxon>
        <taxon>Arachnida</taxon>
        <taxon>Araneae</taxon>
        <taxon>Araneomorphae</taxon>
        <taxon>Entelegynae</taxon>
        <taxon>Araneoidea</taxon>
        <taxon>Araneidae</taxon>
        <taxon>Araneus</taxon>
    </lineage>
</organism>